<dbReference type="AlphaFoldDB" id="A0A9K3Q7Z4"/>
<dbReference type="Proteomes" id="UP000693970">
    <property type="component" value="Unassembled WGS sequence"/>
</dbReference>
<feature type="region of interest" description="Disordered" evidence="1">
    <location>
        <begin position="260"/>
        <end position="319"/>
    </location>
</feature>
<dbReference type="PANTHER" id="PTHR45224">
    <property type="entry name" value="OS01G0527900 PROTEIN-RELATED"/>
    <property type="match status" value="1"/>
</dbReference>
<feature type="region of interest" description="Disordered" evidence="1">
    <location>
        <begin position="140"/>
        <end position="159"/>
    </location>
</feature>
<gene>
    <name evidence="2" type="ORF">IV203_020134</name>
</gene>
<feature type="compositionally biased region" description="Basic and acidic residues" evidence="1">
    <location>
        <begin position="267"/>
        <end position="283"/>
    </location>
</feature>
<dbReference type="EMBL" id="JAGRRH010000004">
    <property type="protein sequence ID" value="KAG7371564.1"/>
    <property type="molecule type" value="Genomic_DNA"/>
</dbReference>
<evidence type="ECO:0000256" key="1">
    <source>
        <dbReference type="SAM" id="MobiDB-lite"/>
    </source>
</evidence>
<feature type="compositionally biased region" description="Polar residues" evidence="1">
    <location>
        <begin position="284"/>
        <end position="297"/>
    </location>
</feature>
<name>A0A9K3Q7Z4_9STRA</name>
<reference evidence="2" key="2">
    <citation type="submission" date="2021-04" db="EMBL/GenBank/DDBJ databases">
        <authorList>
            <person name="Podell S."/>
        </authorList>
    </citation>
    <scope>NUCLEOTIDE SEQUENCE</scope>
    <source>
        <strain evidence="2">Hildebrandi</strain>
    </source>
</reference>
<evidence type="ECO:0000313" key="3">
    <source>
        <dbReference type="Proteomes" id="UP000693970"/>
    </source>
</evidence>
<dbReference type="OrthoDB" id="2507178at2759"/>
<evidence type="ECO:0000313" key="2">
    <source>
        <dbReference type="EMBL" id="KAG7371564.1"/>
    </source>
</evidence>
<organism evidence="2 3">
    <name type="scientific">Nitzschia inconspicua</name>
    <dbReference type="NCBI Taxonomy" id="303405"/>
    <lineage>
        <taxon>Eukaryota</taxon>
        <taxon>Sar</taxon>
        <taxon>Stramenopiles</taxon>
        <taxon>Ochrophyta</taxon>
        <taxon>Bacillariophyta</taxon>
        <taxon>Bacillariophyceae</taxon>
        <taxon>Bacillariophycidae</taxon>
        <taxon>Bacillariales</taxon>
        <taxon>Bacillariaceae</taxon>
        <taxon>Nitzschia</taxon>
    </lineage>
</organism>
<accession>A0A9K3Q7Z4</accession>
<sequence>MDSNTNSSDNDDDSSISVLSSRTESETGNSNNEKVIKKKSQPRMKPSPLAKSTYARQLLSQKHKANRGKNDGCQKKKAKIDMKAGASRASRASNFDKEEDLCLTKAYVSVSDDSVVGNNQKGPQFWLRVKSNYDTLLEQEQEGGKGEVSELSPDENWVGDDSNGASAINQVAGTMQGANLERPLGSKAAKLRRKEDGKAIHDSAAANRAIIDISETIKKKFAWSQFRQLRHQKMEYAKMCLALGKNQMAEKALNEYDLMQPPADESSEGHPKEVTVNADETHEGSTGTTVNENNDTATDVPINTDRIDGGMDGVGDSLV</sequence>
<keyword evidence="3" id="KW-1185">Reference proteome</keyword>
<proteinExistence type="predicted"/>
<reference evidence="2" key="1">
    <citation type="journal article" date="2021" name="Sci. Rep.">
        <title>Diploid genomic architecture of Nitzschia inconspicua, an elite biomass production diatom.</title>
        <authorList>
            <person name="Oliver A."/>
            <person name="Podell S."/>
            <person name="Pinowska A."/>
            <person name="Traller J.C."/>
            <person name="Smith S.R."/>
            <person name="McClure R."/>
            <person name="Beliaev A."/>
            <person name="Bohutskyi P."/>
            <person name="Hill E.A."/>
            <person name="Rabines A."/>
            <person name="Zheng H."/>
            <person name="Allen L.Z."/>
            <person name="Kuo A."/>
            <person name="Grigoriev I.V."/>
            <person name="Allen A.E."/>
            <person name="Hazlebeck D."/>
            <person name="Allen E.E."/>
        </authorList>
    </citation>
    <scope>NUCLEOTIDE SEQUENCE</scope>
    <source>
        <strain evidence="2">Hildebrandi</strain>
    </source>
</reference>
<comment type="caution">
    <text evidence="2">The sequence shown here is derived from an EMBL/GenBank/DDBJ whole genome shotgun (WGS) entry which is preliminary data.</text>
</comment>
<feature type="compositionally biased region" description="Basic and acidic residues" evidence="1">
    <location>
        <begin position="68"/>
        <end position="82"/>
    </location>
</feature>
<protein>
    <submittedName>
        <fullName evidence="2">Uncharacterized protein</fullName>
    </submittedName>
</protein>
<feature type="region of interest" description="Disordered" evidence="1">
    <location>
        <begin position="1"/>
        <end position="94"/>
    </location>
</feature>